<dbReference type="SUPFAM" id="SSF56349">
    <property type="entry name" value="DNA breaking-rejoining enzymes"/>
    <property type="match status" value="1"/>
</dbReference>
<dbReference type="Gene3D" id="1.10.150.130">
    <property type="match status" value="1"/>
</dbReference>
<dbReference type="InterPro" id="IPR011010">
    <property type="entry name" value="DNA_brk_join_enz"/>
</dbReference>
<evidence type="ECO:0000256" key="3">
    <source>
        <dbReference type="ARBA" id="ARBA00022908"/>
    </source>
</evidence>
<dbReference type="EMBL" id="CP017269">
    <property type="protein sequence ID" value="AOT71486.1"/>
    <property type="molecule type" value="Genomic_DNA"/>
</dbReference>
<gene>
    <name evidence="9" type="ORF">Gferi_19300</name>
</gene>
<evidence type="ECO:0000313" key="9">
    <source>
        <dbReference type="EMBL" id="AOT71486.1"/>
    </source>
</evidence>
<evidence type="ECO:0000259" key="8">
    <source>
        <dbReference type="PROSITE" id="PS51900"/>
    </source>
</evidence>
<dbReference type="Pfam" id="PF13495">
    <property type="entry name" value="Phage_int_SAM_4"/>
    <property type="match status" value="1"/>
</dbReference>
<dbReference type="PANTHER" id="PTHR30349">
    <property type="entry name" value="PHAGE INTEGRASE-RELATED"/>
    <property type="match status" value="1"/>
</dbReference>
<name>A0A1D8GKP0_9FIRM</name>
<sequence>MNYYEQQIDLYFELKGTPDSSKESYLRRMNTFIKFIQDRQISMDDITINDIQQYILFLKRERSLCAGTINNYISAIKFFYTYVLGREWDAKKIPRMKRPHKLPLIPSKEDVLAILQATTNLKHKAILMLIYGSGLRVSEVAKLKISDIFAVKP</sequence>
<dbReference type="KEGG" id="gfe:Gferi_19300"/>
<dbReference type="PANTHER" id="PTHR30349:SF81">
    <property type="entry name" value="TYROSINE RECOMBINASE XERC"/>
    <property type="match status" value="1"/>
</dbReference>
<dbReference type="AlphaFoldDB" id="A0A1D8GKP0"/>
<evidence type="ECO:0000259" key="7">
    <source>
        <dbReference type="PROSITE" id="PS51898"/>
    </source>
</evidence>
<proteinExistence type="inferred from homology"/>
<accession>A0A1D8GKP0</accession>
<comment type="function">
    <text evidence="1">Site-specific tyrosine recombinase, which acts by catalyzing the cutting and rejoining of the recombining DNA molecules.</text>
</comment>
<evidence type="ECO:0008006" key="11">
    <source>
        <dbReference type="Google" id="ProtNLM"/>
    </source>
</evidence>
<keyword evidence="5" id="KW-0233">DNA recombination</keyword>
<dbReference type="GO" id="GO:0003677">
    <property type="term" value="F:DNA binding"/>
    <property type="evidence" value="ECO:0007669"/>
    <property type="project" value="UniProtKB-UniRule"/>
</dbReference>
<reference evidence="9 10" key="1">
    <citation type="submission" date="2016-09" db="EMBL/GenBank/DDBJ databases">
        <title>Genomic analysis reveals versatility of anaerobic energy metabolism of Geosporobacter ferrireducens IRF9 of phylum Firmicutes.</title>
        <authorList>
            <person name="Kim S.-J."/>
        </authorList>
    </citation>
    <scope>NUCLEOTIDE SEQUENCE [LARGE SCALE GENOMIC DNA]</scope>
    <source>
        <strain evidence="9 10">IRF9</strain>
    </source>
</reference>
<comment type="similarity">
    <text evidence="2">Belongs to the 'phage' integrase family.</text>
</comment>
<evidence type="ECO:0000313" key="10">
    <source>
        <dbReference type="Proteomes" id="UP000095743"/>
    </source>
</evidence>
<dbReference type="InterPro" id="IPR002104">
    <property type="entry name" value="Integrase_catalytic"/>
</dbReference>
<evidence type="ECO:0000256" key="6">
    <source>
        <dbReference type="PROSITE-ProRule" id="PRU01248"/>
    </source>
</evidence>
<evidence type="ECO:0000256" key="1">
    <source>
        <dbReference type="ARBA" id="ARBA00003283"/>
    </source>
</evidence>
<dbReference type="InterPro" id="IPR013762">
    <property type="entry name" value="Integrase-like_cat_sf"/>
</dbReference>
<dbReference type="Proteomes" id="UP000095743">
    <property type="component" value="Chromosome"/>
</dbReference>
<protein>
    <recommendedName>
        <fullName evidence="11">Integrase</fullName>
    </recommendedName>
</protein>
<feature type="domain" description="Tyr recombinase" evidence="7">
    <location>
        <begin position="101"/>
        <end position="153"/>
    </location>
</feature>
<evidence type="ECO:0000256" key="4">
    <source>
        <dbReference type="ARBA" id="ARBA00023125"/>
    </source>
</evidence>
<dbReference type="InterPro" id="IPR044068">
    <property type="entry name" value="CB"/>
</dbReference>
<dbReference type="Gene3D" id="1.10.443.10">
    <property type="entry name" value="Intergrase catalytic core"/>
    <property type="match status" value="1"/>
</dbReference>
<keyword evidence="10" id="KW-1185">Reference proteome</keyword>
<dbReference type="GO" id="GO:0015074">
    <property type="term" value="P:DNA integration"/>
    <property type="evidence" value="ECO:0007669"/>
    <property type="project" value="UniProtKB-KW"/>
</dbReference>
<dbReference type="InterPro" id="IPR010998">
    <property type="entry name" value="Integrase_recombinase_N"/>
</dbReference>
<keyword evidence="4 6" id="KW-0238">DNA-binding</keyword>
<dbReference type="PROSITE" id="PS51900">
    <property type="entry name" value="CB"/>
    <property type="match status" value="1"/>
</dbReference>
<evidence type="ECO:0000256" key="2">
    <source>
        <dbReference type="ARBA" id="ARBA00008857"/>
    </source>
</evidence>
<dbReference type="InterPro" id="IPR004107">
    <property type="entry name" value="Integrase_SAM-like_N"/>
</dbReference>
<evidence type="ECO:0000256" key="5">
    <source>
        <dbReference type="ARBA" id="ARBA00023172"/>
    </source>
</evidence>
<dbReference type="GO" id="GO:0006310">
    <property type="term" value="P:DNA recombination"/>
    <property type="evidence" value="ECO:0007669"/>
    <property type="project" value="UniProtKB-KW"/>
</dbReference>
<dbReference type="Pfam" id="PF00589">
    <property type="entry name" value="Phage_integrase"/>
    <property type="match status" value="1"/>
</dbReference>
<dbReference type="InterPro" id="IPR050090">
    <property type="entry name" value="Tyrosine_recombinase_XerCD"/>
</dbReference>
<keyword evidence="3" id="KW-0229">DNA integration</keyword>
<organism evidence="9 10">
    <name type="scientific">Geosporobacter ferrireducens</name>
    <dbReference type="NCBI Taxonomy" id="1424294"/>
    <lineage>
        <taxon>Bacteria</taxon>
        <taxon>Bacillati</taxon>
        <taxon>Bacillota</taxon>
        <taxon>Clostridia</taxon>
        <taxon>Peptostreptococcales</taxon>
        <taxon>Thermotaleaceae</taxon>
        <taxon>Geosporobacter</taxon>
    </lineage>
</organism>
<dbReference type="STRING" id="1424294.Gferi_19300"/>
<feature type="domain" description="Core-binding (CB)" evidence="8">
    <location>
        <begin position="1"/>
        <end position="84"/>
    </location>
</feature>
<dbReference type="PROSITE" id="PS51898">
    <property type="entry name" value="TYR_RECOMBINASE"/>
    <property type="match status" value="1"/>
</dbReference>
<dbReference type="RefSeq" id="WP_069979376.1">
    <property type="nucleotide sequence ID" value="NZ_CP017269.1"/>
</dbReference>